<gene>
    <name evidence="1" type="ORF">HYH03_019135</name>
</gene>
<dbReference type="EMBL" id="JAEHOE010000348">
    <property type="protein sequence ID" value="KAG2481909.1"/>
    <property type="molecule type" value="Genomic_DNA"/>
</dbReference>
<accession>A0A835XKD4</accession>
<keyword evidence="2" id="KW-1185">Reference proteome</keyword>
<reference evidence="1" key="1">
    <citation type="journal article" date="2020" name="bioRxiv">
        <title>Comparative genomics of Chlamydomonas.</title>
        <authorList>
            <person name="Craig R.J."/>
            <person name="Hasan A.R."/>
            <person name="Ness R.W."/>
            <person name="Keightley P.D."/>
        </authorList>
    </citation>
    <scope>NUCLEOTIDE SEQUENCE</scope>
    <source>
        <strain evidence="1">CCAP 11/70</strain>
    </source>
</reference>
<name>A0A835XKD4_9CHLO</name>
<dbReference type="Proteomes" id="UP000612055">
    <property type="component" value="Unassembled WGS sequence"/>
</dbReference>
<proteinExistence type="predicted"/>
<organism evidence="1 2">
    <name type="scientific">Edaphochlamys debaryana</name>
    <dbReference type="NCBI Taxonomy" id="47281"/>
    <lineage>
        <taxon>Eukaryota</taxon>
        <taxon>Viridiplantae</taxon>
        <taxon>Chlorophyta</taxon>
        <taxon>core chlorophytes</taxon>
        <taxon>Chlorophyceae</taxon>
        <taxon>CS clade</taxon>
        <taxon>Chlamydomonadales</taxon>
        <taxon>Chlamydomonadales incertae sedis</taxon>
        <taxon>Edaphochlamys</taxon>
    </lineage>
</organism>
<evidence type="ECO:0000313" key="2">
    <source>
        <dbReference type="Proteomes" id="UP000612055"/>
    </source>
</evidence>
<dbReference type="AlphaFoldDB" id="A0A835XKD4"/>
<comment type="caution">
    <text evidence="1">The sequence shown here is derived from an EMBL/GenBank/DDBJ whole genome shotgun (WGS) entry which is preliminary data.</text>
</comment>
<sequence>MGDGGDGRLFMTAADGDLFPVVMRTARRSTGGTLTARFDVGGELEDLGLGGGGAGVPRAQLSALAELLQGGGEWLGGSGRRNRTFRYRLVGPDGAGGAGGAGGAAGAGAEGGIDPAHLLGLASSLMPTQHRLLGRGTAGGGAAAALAASNTLPLSVVQPRAGRGAGHGGHRHAGWVGCPNAPAAEMLAALQNVIGAHLMAAAGGGGAANGADGFMARGGRLAAAASWGTRGMPNFLRGGFPNMTPDDLARVLNEGPPWGGPGQAQAMRGVREEPRTGVDAAIDAPVQELTWESAAARV</sequence>
<evidence type="ECO:0000313" key="1">
    <source>
        <dbReference type="EMBL" id="KAG2481909.1"/>
    </source>
</evidence>
<protein>
    <submittedName>
        <fullName evidence="1">Uncharacterized protein</fullName>
    </submittedName>
</protein>